<dbReference type="PANTHER" id="PTHR32089">
    <property type="entry name" value="METHYL-ACCEPTING CHEMOTAXIS PROTEIN MCPB"/>
    <property type="match status" value="1"/>
</dbReference>
<protein>
    <submittedName>
        <fullName evidence="7">Uncharacterized protein</fullName>
    </submittedName>
</protein>
<comment type="subcellular location">
    <subcellularLocation>
        <location evidence="1">Membrane</location>
        <topology evidence="1">Multi-pass membrane protein</topology>
    </subcellularLocation>
</comment>
<evidence type="ECO:0000313" key="7">
    <source>
        <dbReference type="EMBL" id="CAD7235811.1"/>
    </source>
</evidence>
<keyword evidence="5" id="KW-0807">Transducer</keyword>
<evidence type="ECO:0000256" key="2">
    <source>
        <dbReference type="ARBA" id="ARBA00022692"/>
    </source>
</evidence>
<name>A0A7R8ZVE0_9CRUS</name>
<dbReference type="CDD" id="cd11386">
    <property type="entry name" value="MCP_signal"/>
    <property type="match status" value="1"/>
</dbReference>
<keyword evidence="3" id="KW-1133">Transmembrane helix</keyword>
<keyword evidence="4" id="KW-0472">Membrane</keyword>
<sequence length="487" mass="52633">VLEGLDSGNAAVNQVSLASVRPVLESAIERFGSINEDLGSLQSSASDLYFAADFSQQMRLKQGLIDQELTRLSALMEKHLAQSDLIWKAGMIMAGMSLLALLLMVAQIQRDNRRQLVAIQEANQKSQNAILQLLDEMSTLAEGDLTVEATVSEEITGAIADSVNYAVEAMRQLVQTINLSSVRVENTANQTQATTLELSESSKGQAQQIEYVSEAIEELNRSIDKVSQNAEDCAEVAEVSVSLSQKGVQTVRGTIDGMDLIRERIQDTSKRIKRLGESSQEIGDIVSLITDISDQTNILALNAAIQASSAGEGSRGFAVVADEVQRLAERSANASKQIEALVKTIQADTNEAVQSMEQSTTHVVRGANLAEDSGRALEEIENVSHRLAGLITDISAESREQAILSDKVTELMSSIQRITGQTVAATNDTALAVGELVEQSRYLKQSVEGFKLSDELESLDVEMLALDTQENTVESLEDNSQLTTSKA</sequence>
<evidence type="ECO:0000256" key="3">
    <source>
        <dbReference type="ARBA" id="ARBA00022989"/>
    </source>
</evidence>
<organism evidence="7">
    <name type="scientific">Cyprideis torosa</name>
    <dbReference type="NCBI Taxonomy" id="163714"/>
    <lineage>
        <taxon>Eukaryota</taxon>
        <taxon>Metazoa</taxon>
        <taxon>Ecdysozoa</taxon>
        <taxon>Arthropoda</taxon>
        <taxon>Crustacea</taxon>
        <taxon>Oligostraca</taxon>
        <taxon>Ostracoda</taxon>
        <taxon>Podocopa</taxon>
        <taxon>Podocopida</taxon>
        <taxon>Cytherocopina</taxon>
        <taxon>Cytheroidea</taxon>
        <taxon>Cytherideidae</taxon>
        <taxon>Cyprideis</taxon>
    </lineage>
</organism>
<dbReference type="PROSITE" id="PS50111">
    <property type="entry name" value="CHEMOTAXIS_TRANSDUC_2"/>
    <property type="match status" value="1"/>
</dbReference>
<evidence type="ECO:0000256" key="4">
    <source>
        <dbReference type="ARBA" id="ARBA00023136"/>
    </source>
</evidence>
<dbReference type="PROSITE" id="PS50885">
    <property type="entry name" value="HAMP"/>
    <property type="match status" value="1"/>
</dbReference>
<proteinExistence type="inferred from homology"/>
<comment type="similarity">
    <text evidence="6">Belongs to the methyl-accepting chemotaxis (MCP) protein family.</text>
</comment>
<dbReference type="Gene3D" id="1.10.287.950">
    <property type="entry name" value="Methyl-accepting chemotaxis protein"/>
    <property type="match status" value="1"/>
</dbReference>
<evidence type="ECO:0000256" key="6">
    <source>
        <dbReference type="ARBA" id="ARBA00029447"/>
    </source>
</evidence>
<dbReference type="GO" id="GO:0016020">
    <property type="term" value="C:membrane"/>
    <property type="evidence" value="ECO:0007669"/>
    <property type="project" value="UniProtKB-SubCell"/>
</dbReference>
<keyword evidence="2" id="KW-0812">Transmembrane</keyword>
<dbReference type="InterPro" id="IPR004089">
    <property type="entry name" value="MCPsignal_dom"/>
</dbReference>
<dbReference type="InterPro" id="IPR003660">
    <property type="entry name" value="HAMP_dom"/>
</dbReference>
<dbReference type="OrthoDB" id="10061308at2759"/>
<dbReference type="SMART" id="SM00283">
    <property type="entry name" value="MA"/>
    <property type="match status" value="1"/>
</dbReference>
<dbReference type="EMBL" id="OB674744">
    <property type="protein sequence ID" value="CAD7235811.1"/>
    <property type="molecule type" value="Genomic_DNA"/>
</dbReference>
<dbReference type="FunFam" id="1.10.287.950:FF:000001">
    <property type="entry name" value="Methyl-accepting chemotaxis sensory transducer"/>
    <property type="match status" value="1"/>
</dbReference>
<dbReference type="GO" id="GO:0007165">
    <property type="term" value="P:signal transduction"/>
    <property type="evidence" value="ECO:0007669"/>
    <property type="project" value="UniProtKB-KW"/>
</dbReference>
<reference evidence="7" key="1">
    <citation type="submission" date="2020-11" db="EMBL/GenBank/DDBJ databases">
        <authorList>
            <person name="Tran Van P."/>
        </authorList>
    </citation>
    <scope>NUCLEOTIDE SEQUENCE</scope>
</reference>
<accession>A0A7R8ZVE0</accession>
<evidence type="ECO:0000256" key="1">
    <source>
        <dbReference type="ARBA" id="ARBA00004141"/>
    </source>
</evidence>
<dbReference type="AlphaFoldDB" id="A0A7R8ZVE0"/>
<dbReference type="SUPFAM" id="SSF58104">
    <property type="entry name" value="Methyl-accepting chemotaxis protein (MCP) signaling domain"/>
    <property type="match status" value="1"/>
</dbReference>
<dbReference type="PANTHER" id="PTHR32089:SF119">
    <property type="entry name" value="METHYL-ACCEPTING CHEMOTAXIS PROTEIN CTPL"/>
    <property type="match status" value="1"/>
</dbReference>
<evidence type="ECO:0000256" key="5">
    <source>
        <dbReference type="ARBA" id="ARBA00023224"/>
    </source>
</evidence>
<gene>
    <name evidence="7" type="ORF">CTOB1V02_LOCUS13626</name>
</gene>
<dbReference type="Pfam" id="PF00015">
    <property type="entry name" value="MCPsignal"/>
    <property type="match status" value="1"/>
</dbReference>
<feature type="non-terminal residue" evidence="7">
    <location>
        <position position="1"/>
    </location>
</feature>